<dbReference type="SUPFAM" id="SSF51735">
    <property type="entry name" value="NAD(P)-binding Rossmann-fold domains"/>
    <property type="match status" value="1"/>
</dbReference>
<reference evidence="1 2" key="1">
    <citation type="submission" date="2017-03" db="EMBL/GenBank/DDBJ databases">
        <authorList>
            <person name="Afonso C.L."/>
            <person name="Miller P.J."/>
            <person name="Scott M.A."/>
            <person name="Spackman E."/>
            <person name="Goraichik I."/>
            <person name="Dimitrov K.M."/>
            <person name="Suarez D.L."/>
            <person name="Swayne D.E."/>
        </authorList>
    </citation>
    <scope>NUCLEOTIDE SEQUENCE [LARGE SCALE GENOMIC DNA]</scope>
    <source>
        <strain evidence="1 2">CECT 7450</strain>
    </source>
</reference>
<protein>
    <submittedName>
        <fullName evidence="1">Short chain dehydrogenase</fullName>
    </submittedName>
</protein>
<name>A0A1X6YCN6_9RHOB</name>
<proteinExistence type="predicted"/>
<organism evidence="1 2">
    <name type="scientific">Roseovarius albus</name>
    <dbReference type="NCBI Taxonomy" id="1247867"/>
    <lineage>
        <taxon>Bacteria</taxon>
        <taxon>Pseudomonadati</taxon>
        <taxon>Pseudomonadota</taxon>
        <taxon>Alphaproteobacteria</taxon>
        <taxon>Rhodobacterales</taxon>
        <taxon>Roseobacteraceae</taxon>
        <taxon>Roseovarius</taxon>
    </lineage>
</organism>
<evidence type="ECO:0000313" key="1">
    <source>
        <dbReference type="EMBL" id="SLN16661.1"/>
    </source>
</evidence>
<evidence type="ECO:0000313" key="2">
    <source>
        <dbReference type="Proteomes" id="UP000193061"/>
    </source>
</evidence>
<gene>
    <name evidence="1" type="ORF">ROA7450_00453</name>
</gene>
<sequence length="73" mass="7658">MMRPASVDAVITTAGLAGFDSFAEMDDVAYELALINNQMGQFNLALIGQKNLKDGGSVTLAAGILSRQPMPIS</sequence>
<dbReference type="OrthoDB" id="9787486at2"/>
<dbReference type="AlphaFoldDB" id="A0A1X6YCN6"/>
<dbReference type="InterPro" id="IPR036291">
    <property type="entry name" value="NAD(P)-bd_dom_sf"/>
</dbReference>
<dbReference type="RefSeq" id="WP_085804022.1">
    <property type="nucleotide sequence ID" value="NZ_FWFX01000001.1"/>
</dbReference>
<accession>A0A1X6YCN6</accession>
<keyword evidence="2" id="KW-1185">Reference proteome</keyword>
<dbReference type="EMBL" id="FWFX01000001">
    <property type="protein sequence ID" value="SLN16661.1"/>
    <property type="molecule type" value="Genomic_DNA"/>
</dbReference>
<dbReference type="Proteomes" id="UP000193061">
    <property type="component" value="Unassembled WGS sequence"/>
</dbReference>